<dbReference type="Proteomes" id="UP000597761">
    <property type="component" value="Unassembled WGS sequence"/>
</dbReference>
<evidence type="ECO:0000313" key="2">
    <source>
        <dbReference type="Proteomes" id="UP000597761"/>
    </source>
</evidence>
<protein>
    <submittedName>
        <fullName evidence="1">Uncharacterized protein</fullName>
    </submittedName>
</protein>
<keyword evidence="2" id="KW-1185">Reference proteome</keyword>
<comment type="caution">
    <text evidence="1">The sequence shown here is derived from an EMBL/GenBank/DDBJ whole genome shotgun (WGS) entry which is preliminary data.</text>
</comment>
<organism evidence="1 2">
    <name type="scientific">Tersicoccus solisilvae</name>
    <dbReference type="NCBI Taxonomy" id="1882339"/>
    <lineage>
        <taxon>Bacteria</taxon>
        <taxon>Bacillati</taxon>
        <taxon>Actinomycetota</taxon>
        <taxon>Actinomycetes</taxon>
        <taxon>Micrococcales</taxon>
        <taxon>Micrococcaceae</taxon>
        <taxon>Tersicoccus</taxon>
    </lineage>
</organism>
<dbReference type="RefSeq" id="WP_188668927.1">
    <property type="nucleotide sequence ID" value="NZ_BMJI01000022.1"/>
</dbReference>
<reference evidence="2" key="1">
    <citation type="journal article" date="2019" name="Int. J. Syst. Evol. Microbiol.">
        <title>The Global Catalogue of Microorganisms (GCM) 10K type strain sequencing project: providing services to taxonomists for standard genome sequencing and annotation.</title>
        <authorList>
            <consortium name="The Broad Institute Genomics Platform"/>
            <consortium name="The Broad Institute Genome Sequencing Center for Infectious Disease"/>
            <person name="Wu L."/>
            <person name="Ma J."/>
        </authorList>
    </citation>
    <scope>NUCLEOTIDE SEQUENCE [LARGE SCALE GENOMIC DNA]</scope>
    <source>
        <strain evidence="2">CGMCC 1.15480</strain>
    </source>
</reference>
<gene>
    <name evidence="1" type="ORF">GCM10011512_26820</name>
</gene>
<accession>A0ABQ1PK70</accession>
<dbReference type="EMBL" id="BMJI01000022">
    <property type="protein sequence ID" value="GGC98516.1"/>
    <property type="molecule type" value="Genomic_DNA"/>
</dbReference>
<evidence type="ECO:0000313" key="1">
    <source>
        <dbReference type="EMBL" id="GGC98516.1"/>
    </source>
</evidence>
<sequence>MSALNTAALMTVRPAEPRTRLSLLARLRRPMPMSASAARRERYLQDVQDFRTTHRGDVLVTGGSAWPEFD</sequence>
<name>A0ABQ1PK70_9MICC</name>
<proteinExistence type="predicted"/>